<evidence type="ECO:0000256" key="1">
    <source>
        <dbReference type="ARBA" id="ARBA00004496"/>
    </source>
</evidence>
<keyword evidence="3 8" id="KW-0597">Phosphoprotein</keyword>
<evidence type="ECO:0000256" key="2">
    <source>
        <dbReference type="ARBA" id="ARBA00022490"/>
    </source>
</evidence>
<dbReference type="InterPro" id="IPR009057">
    <property type="entry name" value="Homeodomain-like_sf"/>
</dbReference>
<dbReference type="GO" id="GO:0043565">
    <property type="term" value="F:sequence-specific DNA binding"/>
    <property type="evidence" value="ECO:0007669"/>
    <property type="project" value="InterPro"/>
</dbReference>
<evidence type="ECO:0008006" key="12">
    <source>
        <dbReference type="Google" id="ProtNLM"/>
    </source>
</evidence>
<dbReference type="AlphaFoldDB" id="A0A1B2DQQ0"/>
<dbReference type="GO" id="GO:0003700">
    <property type="term" value="F:DNA-binding transcription factor activity"/>
    <property type="evidence" value="ECO:0007669"/>
    <property type="project" value="InterPro"/>
</dbReference>
<dbReference type="InterPro" id="IPR001789">
    <property type="entry name" value="Sig_transdc_resp-reg_receiver"/>
</dbReference>
<sequence>MKIIVVEDEANSREGIVRLIEKISPTYKIVAEAENGQEGYECIDRMRPDLVITDIKMPVMSGIEMLDKLKVKGHTHKTIVLTGFSEFEYAKKALQLGVVDYLEKPITASDIRSSLLKIEQELLDQQLLGLPNLPLVDQAEYLIVKTLTHDDVDPYLVCRYLERTISINPNRSFQIIQWYAGSSFLEVSAEIKSTLKEKLSLWNTASWLLFVNAPDQSVNLLIEQNDLLIEQLLASIKMESQVTISMVQIGHLIDLRDGYRKLRHNRKWSIIDTDIAVYSENEIERLKRKPFHYPEQLDNRIKSAITDSNRELLQQVFRDWNHYCYSALYHPQQIIDATVRFISTLLSLLAAEYGDEVAFKRQNEWLDRIQSVQMKSEFIHALLSIEDQTAALFKKDKVYSLSVNKALQLIHGRYMEGITLDEIASLLRITPEYLSTLFNKEVGKSYSTYMKEMRINLAKQLLIHSEMKVFEIAQQIGYPDAKYFSRVFRDSMGISPVEYQRINKK</sequence>
<evidence type="ECO:0000256" key="4">
    <source>
        <dbReference type="ARBA" id="ARBA00023012"/>
    </source>
</evidence>
<reference evidence="11" key="1">
    <citation type="submission" date="2016-08" db="EMBL/GenBank/DDBJ databases">
        <title>Complete Genome Seqeunce of Paenibacillus sp. BIHB 4019 from tea rhizoplane.</title>
        <authorList>
            <person name="Thakur R."/>
            <person name="Swarnkar M.K."/>
            <person name="Gulati A."/>
        </authorList>
    </citation>
    <scope>NUCLEOTIDE SEQUENCE [LARGE SCALE GENOMIC DNA]</scope>
    <source>
        <strain evidence="11">BIHB4019</strain>
    </source>
</reference>
<dbReference type="Gene3D" id="1.10.10.60">
    <property type="entry name" value="Homeodomain-like"/>
    <property type="match status" value="2"/>
</dbReference>
<dbReference type="PROSITE" id="PS00041">
    <property type="entry name" value="HTH_ARAC_FAMILY_1"/>
    <property type="match status" value="1"/>
</dbReference>
<keyword evidence="2" id="KW-0963">Cytoplasm</keyword>
<dbReference type="SMART" id="SM00342">
    <property type="entry name" value="HTH_ARAC"/>
    <property type="match status" value="1"/>
</dbReference>
<keyword evidence="7" id="KW-0804">Transcription</keyword>
<dbReference type="Pfam" id="PF12833">
    <property type="entry name" value="HTH_18"/>
    <property type="match status" value="1"/>
</dbReference>
<dbReference type="PROSITE" id="PS01124">
    <property type="entry name" value="HTH_ARAC_FAMILY_2"/>
    <property type="match status" value="1"/>
</dbReference>
<dbReference type="SUPFAM" id="SSF52172">
    <property type="entry name" value="CheY-like"/>
    <property type="match status" value="1"/>
</dbReference>
<dbReference type="GO" id="GO:0005737">
    <property type="term" value="C:cytoplasm"/>
    <property type="evidence" value="ECO:0007669"/>
    <property type="project" value="UniProtKB-SubCell"/>
</dbReference>
<feature type="domain" description="HTH araC/xylS-type" evidence="9">
    <location>
        <begin position="404"/>
        <end position="502"/>
    </location>
</feature>
<keyword evidence="5" id="KW-0805">Transcription regulation</keyword>
<dbReference type="RefSeq" id="WP_099520975.1">
    <property type="nucleotide sequence ID" value="NZ_CP016808.1"/>
</dbReference>
<name>A0A1B2DQQ0_9BACL</name>
<dbReference type="InterPro" id="IPR020449">
    <property type="entry name" value="Tscrpt_reg_AraC-type_HTH"/>
</dbReference>
<dbReference type="Gene3D" id="3.40.50.2300">
    <property type="match status" value="1"/>
</dbReference>
<keyword evidence="4" id="KW-0902">Two-component regulatory system</keyword>
<dbReference type="InterPro" id="IPR018060">
    <property type="entry name" value="HTH_AraC"/>
</dbReference>
<dbReference type="InterPro" id="IPR018062">
    <property type="entry name" value="HTH_AraC-typ_CS"/>
</dbReference>
<evidence type="ECO:0000259" key="10">
    <source>
        <dbReference type="PROSITE" id="PS50110"/>
    </source>
</evidence>
<evidence type="ECO:0000256" key="3">
    <source>
        <dbReference type="ARBA" id="ARBA00022553"/>
    </source>
</evidence>
<gene>
    <name evidence="11" type="ORF">BBD42_28640</name>
</gene>
<dbReference type="CDD" id="cd17536">
    <property type="entry name" value="REC_YesN-like"/>
    <property type="match status" value="1"/>
</dbReference>
<comment type="subcellular location">
    <subcellularLocation>
        <location evidence="1">Cytoplasm</location>
    </subcellularLocation>
</comment>
<dbReference type="PROSITE" id="PS50110">
    <property type="entry name" value="RESPONSE_REGULATORY"/>
    <property type="match status" value="1"/>
</dbReference>
<evidence type="ECO:0000313" key="11">
    <source>
        <dbReference type="EMBL" id="ANY70027.1"/>
    </source>
</evidence>
<dbReference type="SMART" id="SM00448">
    <property type="entry name" value="REC"/>
    <property type="match status" value="1"/>
</dbReference>
<dbReference type="Pfam" id="PF00072">
    <property type="entry name" value="Response_reg"/>
    <property type="match status" value="1"/>
</dbReference>
<dbReference type="EMBL" id="CP016808">
    <property type="protein sequence ID" value="ANY70027.1"/>
    <property type="molecule type" value="Genomic_DNA"/>
</dbReference>
<feature type="domain" description="Response regulatory" evidence="10">
    <location>
        <begin position="2"/>
        <end position="119"/>
    </location>
</feature>
<dbReference type="PANTHER" id="PTHR42713">
    <property type="entry name" value="HISTIDINE KINASE-RELATED"/>
    <property type="match status" value="1"/>
</dbReference>
<dbReference type="InterPro" id="IPR011006">
    <property type="entry name" value="CheY-like_superfamily"/>
</dbReference>
<dbReference type="InterPro" id="IPR051552">
    <property type="entry name" value="HptR"/>
</dbReference>
<protein>
    <recommendedName>
        <fullName evidence="12">DNA-binding response regulator</fullName>
    </recommendedName>
</protein>
<dbReference type="PANTHER" id="PTHR42713:SF3">
    <property type="entry name" value="TRANSCRIPTIONAL REGULATORY PROTEIN HPTR"/>
    <property type="match status" value="1"/>
</dbReference>
<evidence type="ECO:0000256" key="6">
    <source>
        <dbReference type="ARBA" id="ARBA00023125"/>
    </source>
</evidence>
<accession>A0A1B2DQQ0</accession>
<organism evidence="11">
    <name type="scientific">Paenibacillus sp. BIHB 4019</name>
    <dbReference type="NCBI Taxonomy" id="1870819"/>
    <lineage>
        <taxon>Bacteria</taxon>
        <taxon>Bacillati</taxon>
        <taxon>Bacillota</taxon>
        <taxon>Bacilli</taxon>
        <taxon>Bacillales</taxon>
        <taxon>Paenibacillaceae</taxon>
        <taxon>Paenibacillus</taxon>
    </lineage>
</organism>
<keyword evidence="6" id="KW-0238">DNA-binding</keyword>
<feature type="modified residue" description="4-aspartylphosphate" evidence="8">
    <location>
        <position position="54"/>
    </location>
</feature>
<dbReference type="GO" id="GO:0000160">
    <property type="term" value="P:phosphorelay signal transduction system"/>
    <property type="evidence" value="ECO:0007669"/>
    <property type="project" value="UniProtKB-KW"/>
</dbReference>
<evidence type="ECO:0000256" key="5">
    <source>
        <dbReference type="ARBA" id="ARBA00023015"/>
    </source>
</evidence>
<evidence type="ECO:0000256" key="7">
    <source>
        <dbReference type="ARBA" id="ARBA00023163"/>
    </source>
</evidence>
<evidence type="ECO:0000259" key="9">
    <source>
        <dbReference type="PROSITE" id="PS01124"/>
    </source>
</evidence>
<dbReference type="PRINTS" id="PR00032">
    <property type="entry name" value="HTHARAC"/>
</dbReference>
<evidence type="ECO:0000256" key="8">
    <source>
        <dbReference type="PROSITE-ProRule" id="PRU00169"/>
    </source>
</evidence>
<proteinExistence type="predicted"/>
<dbReference type="SUPFAM" id="SSF46689">
    <property type="entry name" value="Homeodomain-like"/>
    <property type="match status" value="2"/>
</dbReference>